<comment type="caution">
    <text evidence="1">The sequence shown here is derived from an EMBL/GenBank/DDBJ whole genome shotgun (WGS) entry which is preliminary data.</text>
</comment>
<proteinExistence type="predicted"/>
<accession>A0ABW2TLS2</accession>
<name>A0ABW2TLS2_9PSEU</name>
<dbReference type="EMBL" id="JBHTEY010000004">
    <property type="protein sequence ID" value="MFC7614705.1"/>
    <property type="molecule type" value="Genomic_DNA"/>
</dbReference>
<evidence type="ECO:0000313" key="1">
    <source>
        <dbReference type="EMBL" id="MFC7614705.1"/>
    </source>
</evidence>
<gene>
    <name evidence="1" type="ORF">ACFQV2_15410</name>
</gene>
<organism evidence="1 2">
    <name type="scientific">Actinokineospora soli</name>
    <dbReference type="NCBI Taxonomy" id="1048753"/>
    <lineage>
        <taxon>Bacteria</taxon>
        <taxon>Bacillati</taxon>
        <taxon>Actinomycetota</taxon>
        <taxon>Actinomycetes</taxon>
        <taxon>Pseudonocardiales</taxon>
        <taxon>Pseudonocardiaceae</taxon>
        <taxon>Actinokineospora</taxon>
    </lineage>
</organism>
<protein>
    <recommendedName>
        <fullName evidence="3">Alpha/beta hydrolase family protein</fullName>
    </recommendedName>
</protein>
<sequence>MVRARPHPRPVAFLFPGLEADFAPNVDDVAAWLGQAKPDLDTSTLGRHGAAVINVGRLLDAALRRLGITPVAVAGHSVGSGRR</sequence>
<keyword evidence="2" id="KW-1185">Reference proteome</keyword>
<evidence type="ECO:0008006" key="3">
    <source>
        <dbReference type="Google" id="ProtNLM"/>
    </source>
</evidence>
<dbReference type="SUPFAM" id="SSF53474">
    <property type="entry name" value="alpha/beta-Hydrolases"/>
    <property type="match status" value="1"/>
</dbReference>
<dbReference type="Proteomes" id="UP001596512">
    <property type="component" value="Unassembled WGS sequence"/>
</dbReference>
<reference evidence="2" key="1">
    <citation type="journal article" date="2019" name="Int. J. Syst. Evol. Microbiol.">
        <title>The Global Catalogue of Microorganisms (GCM) 10K type strain sequencing project: providing services to taxonomists for standard genome sequencing and annotation.</title>
        <authorList>
            <consortium name="The Broad Institute Genomics Platform"/>
            <consortium name="The Broad Institute Genome Sequencing Center for Infectious Disease"/>
            <person name="Wu L."/>
            <person name="Ma J."/>
        </authorList>
    </citation>
    <scope>NUCLEOTIDE SEQUENCE [LARGE SCALE GENOMIC DNA]</scope>
    <source>
        <strain evidence="2">JCM 17695</strain>
    </source>
</reference>
<dbReference type="InterPro" id="IPR029058">
    <property type="entry name" value="AB_hydrolase_fold"/>
</dbReference>
<evidence type="ECO:0000313" key="2">
    <source>
        <dbReference type="Proteomes" id="UP001596512"/>
    </source>
</evidence>